<evidence type="ECO:0000256" key="4">
    <source>
        <dbReference type="ARBA" id="ARBA00047342"/>
    </source>
</evidence>
<dbReference type="RefSeq" id="XP_013242793.1">
    <property type="nucleotide sequence ID" value="XM_013387339.1"/>
</dbReference>
<evidence type="ECO:0000256" key="2">
    <source>
        <dbReference type="ARBA" id="ARBA00022801"/>
    </source>
</evidence>
<dbReference type="Gene3D" id="3.90.190.10">
    <property type="entry name" value="Protein tyrosine phosphatase superfamily"/>
    <property type="match status" value="1"/>
</dbReference>
<keyword evidence="2" id="KW-0378">Hydrolase</keyword>
<evidence type="ECO:0000256" key="7">
    <source>
        <dbReference type="ARBA" id="ARBA00048424"/>
    </source>
</evidence>
<feature type="region of interest" description="Disordered" evidence="8">
    <location>
        <begin position="555"/>
        <end position="574"/>
    </location>
</feature>
<comment type="catalytic activity">
    <reaction evidence="7">
        <text>6-diphospho-1D-myo-inositol pentakisphosphate + H2O = 1D-myo-inositol hexakisphosphate + phosphate + H(+)</text>
        <dbReference type="Rhea" id="RHEA:79703"/>
        <dbReference type="ChEBI" id="CHEBI:15377"/>
        <dbReference type="ChEBI" id="CHEBI:15378"/>
        <dbReference type="ChEBI" id="CHEBI:43474"/>
        <dbReference type="ChEBI" id="CHEBI:58130"/>
        <dbReference type="ChEBI" id="CHEBI:230534"/>
        <dbReference type="EC" id="3.6.1.52"/>
    </reaction>
    <physiologicalReaction direction="left-to-right" evidence="7">
        <dbReference type="Rhea" id="RHEA:79704"/>
    </physiologicalReaction>
</comment>
<evidence type="ECO:0000256" key="8">
    <source>
        <dbReference type="SAM" id="MobiDB-lite"/>
    </source>
</evidence>
<dbReference type="EC" id="3.6.1.52" evidence="1"/>
<dbReference type="AlphaFoldDB" id="A0A066W0C7"/>
<organism evidence="10 11">
    <name type="scientific">Tilletiaria anomala (strain ATCC 24038 / CBS 436.72 / UBC 951)</name>
    <dbReference type="NCBI Taxonomy" id="1037660"/>
    <lineage>
        <taxon>Eukaryota</taxon>
        <taxon>Fungi</taxon>
        <taxon>Dikarya</taxon>
        <taxon>Basidiomycota</taxon>
        <taxon>Ustilaginomycotina</taxon>
        <taxon>Exobasidiomycetes</taxon>
        <taxon>Georgefischeriales</taxon>
        <taxon>Tilletiariaceae</taxon>
        <taxon>Tilletiaria</taxon>
    </lineage>
</organism>
<reference evidence="10 11" key="1">
    <citation type="submission" date="2014-05" db="EMBL/GenBank/DDBJ databases">
        <title>Draft genome sequence of a rare smut relative, Tilletiaria anomala UBC 951.</title>
        <authorList>
            <consortium name="DOE Joint Genome Institute"/>
            <person name="Toome M."/>
            <person name="Kuo A."/>
            <person name="Henrissat B."/>
            <person name="Lipzen A."/>
            <person name="Tritt A."/>
            <person name="Yoshinaga Y."/>
            <person name="Zane M."/>
            <person name="Barry K."/>
            <person name="Grigoriev I.V."/>
            <person name="Spatafora J.W."/>
            <person name="Aimea M.C."/>
        </authorList>
    </citation>
    <scope>NUCLEOTIDE SEQUENCE [LARGE SCALE GENOMIC DNA]</scope>
    <source>
        <strain evidence="10 11">UBC 951</strain>
    </source>
</reference>
<comment type="catalytic activity">
    <reaction evidence="5">
        <text>3,5-bis(diphospho)-1D-myo-inositol 1,2,4,6-tetrakisphosphate + H2O = 3-diphospho-1D-myo-inositol 1,2,4,5,6-pentakisphosphate + phosphate + 2 H(+)</text>
        <dbReference type="Rhea" id="RHEA:56312"/>
        <dbReference type="ChEBI" id="CHEBI:15377"/>
        <dbReference type="ChEBI" id="CHEBI:15378"/>
        <dbReference type="ChEBI" id="CHEBI:43474"/>
        <dbReference type="ChEBI" id="CHEBI:140372"/>
        <dbReference type="ChEBI" id="CHEBI:140374"/>
        <dbReference type="EC" id="3.6.1.52"/>
    </reaction>
    <physiologicalReaction direction="left-to-right" evidence="5">
        <dbReference type="Rhea" id="RHEA:56313"/>
    </physiologicalReaction>
</comment>
<comment type="catalytic activity">
    <reaction evidence="6">
        <text>1,5-bis(diphospho)-1D-myo-inositol 2,3,4,6-tetrakisphosphate + H2O = 1-diphospho-1D-myo-inositol 2,3,4,5,6-pentakisphosphate + phosphate + 2 H(+)</text>
        <dbReference type="Rhea" id="RHEA:79699"/>
        <dbReference type="ChEBI" id="CHEBI:15377"/>
        <dbReference type="ChEBI" id="CHEBI:15378"/>
        <dbReference type="ChEBI" id="CHEBI:43474"/>
        <dbReference type="ChEBI" id="CHEBI:74946"/>
        <dbReference type="ChEBI" id="CHEBI:77983"/>
        <dbReference type="EC" id="3.6.1.52"/>
    </reaction>
    <physiologicalReaction direction="left-to-right" evidence="6">
        <dbReference type="Rhea" id="RHEA:79700"/>
    </physiologicalReaction>
</comment>
<evidence type="ECO:0000256" key="3">
    <source>
        <dbReference type="ARBA" id="ARBA00044949"/>
    </source>
</evidence>
<dbReference type="InterPro" id="IPR016130">
    <property type="entry name" value="Tyr_Pase_AS"/>
</dbReference>
<dbReference type="HOGENOM" id="CLU_502593_0_0_1"/>
<dbReference type="GO" id="GO:0016791">
    <property type="term" value="F:phosphatase activity"/>
    <property type="evidence" value="ECO:0007669"/>
    <property type="project" value="InterPro"/>
</dbReference>
<dbReference type="PANTHER" id="PTHR31126:SF48">
    <property type="entry name" value="INOSITOL PHOSPHATASE SIW14"/>
    <property type="match status" value="1"/>
</dbReference>
<feature type="region of interest" description="Disordered" evidence="8">
    <location>
        <begin position="219"/>
        <end position="249"/>
    </location>
</feature>
<gene>
    <name evidence="10" type="ORF">K437DRAFT_257039</name>
</gene>
<dbReference type="SUPFAM" id="SSF52799">
    <property type="entry name" value="(Phosphotyrosine protein) phosphatases II"/>
    <property type="match status" value="1"/>
</dbReference>
<evidence type="ECO:0000256" key="6">
    <source>
        <dbReference type="ARBA" id="ARBA00047927"/>
    </source>
</evidence>
<feature type="region of interest" description="Disordered" evidence="8">
    <location>
        <begin position="320"/>
        <end position="347"/>
    </location>
</feature>
<dbReference type="PANTHER" id="PTHR31126">
    <property type="entry name" value="TYROSINE-PROTEIN PHOSPHATASE"/>
    <property type="match status" value="1"/>
</dbReference>
<dbReference type="PROSITE" id="PS50054">
    <property type="entry name" value="TYR_PHOSPHATASE_DUAL"/>
    <property type="match status" value="1"/>
</dbReference>
<dbReference type="InterPro" id="IPR029021">
    <property type="entry name" value="Prot-tyrosine_phosphatase-like"/>
</dbReference>
<dbReference type="FunFam" id="3.90.190.10:FF:000024">
    <property type="entry name" value="probable tyrosine-protein phosphatase At1g05000"/>
    <property type="match status" value="1"/>
</dbReference>
<protein>
    <recommendedName>
        <fullName evidence="1">diphosphoinositol-polyphosphate diphosphatase</fullName>
        <ecNumber evidence="1">3.6.1.52</ecNumber>
    </recommendedName>
</protein>
<dbReference type="InParanoid" id="A0A066W0C7"/>
<accession>A0A066W0C7</accession>
<comment type="catalytic activity">
    <reaction evidence="4">
        <text>5-diphospho-1D-myo-inositol 1,2,3,4,6-pentakisphosphate + H2O = 1D-myo-inositol hexakisphosphate + phosphate + H(+)</text>
        <dbReference type="Rhea" id="RHEA:22384"/>
        <dbReference type="ChEBI" id="CHEBI:15377"/>
        <dbReference type="ChEBI" id="CHEBI:15378"/>
        <dbReference type="ChEBI" id="CHEBI:43474"/>
        <dbReference type="ChEBI" id="CHEBI:58130"/>
        <dbReference type="ChEBI" id="CHEBI:58628"/>
        <dbReference type="EC" id="3.6.1.52"/>
    </reaction>
    <physiologicalReaction direction="left-to-right" evidence="4">
        <dbReference type="Rhea" id="RHEA:22385"/>
    </physiologicalReaction>
</comment>
<dbReference type="PROSITE" id="PS00383">
    <property type="entry name" value="TYR_PHOSPHATASE_1"/>
    <property type="match status" value="1"/>
</dbReference>
<dbReference type="InterPro" id="IPR020422">
    <property type="entry name" value="TYR_PHOSPHATASE_DUAL_dom"/>
</dbReference>
<sequence length="574" mass="61343">MSHEAVSDGPTIQTSTAPVQQGDAVHLSRDNSKKAKKKKFKAKAADDDSDGECAEGSHEMSFLCRRPLTKIAPAQPISLAFLHRIVREHKAKATAQASAAAAAVAASVAPSLEKASLENGLPGEPYRAKRPATPHEVLNPSGVKMDQDAPSTTLDSRSSFSTALSATSNSGNVLTTGAIAVPLLPHSTGSSETGAASFCSSSSAFSSISSTAFSLFSSHDGVGSGKSRADMDTEGLTEDKEPPWFSSLVDRPELRSAGIPLIRPLASGAGAASKDGVKGKTRLFDLLDGEEAAQSAAKAGSARASRDGIATPMQASVELPPLSGSALLPRPPPPPPAPPPPPDLYDEPLIPPDNFAMVNSFVYRSSFPKKKHFPFLRTLGLRSILTLILEEYPEQNNKFLDENGITFFQYGIPGNKEPFVHIPHDKITAALCTILDRRNHPMLIHCNKGKHRTGCLVGCLRKLQTWSLTAAFDEYRRFSFPKSRSMDQEFMELYREHSVWEQVDPRWLPHWAVLPPKQLARIASAASSMNTGGPSASPDAQSNSTIAATGQVDTHADAVANDGDIESEVIPRGM</sequence>
<feature type="compositionally biased region" description="Pro residues" evidence="8">
    <location>
        <begin position="329"/>
        <end position="343"/>
    </location>
</feature>
<proteinExistence type="inferred from homology"/>
<dbReference type="InterPro" id="IPR020428">
    <property type="entry name" value="PFA-DSPs"/>
</dbReference>
<dbReference type="STRING" id="1037660.A0A066W0C7"/>
<dbReference type="InterPro" id="IPR004861">
    <property type="entry name" value="Siw14-like"/>
</dbReference>
<evidence type="ECO:0000313" key="10">
    <source>
        <dbReference type="EMBL" id="KDN44519.1"/>
    </source>
</evidence>
<name>A0A066W0C7_TILAU</name>
<feature type="region of interest" description="Disordered" evidence="8">
    <location>
        <begin position="1"/>
        <end position="55"/>
    </location>
</feature>
<evidence type="ECO:0000256" key="5">
    <source>
        <dbReference type="ARBA" id="ARBA00047562"/>
    </source>
</evidence>
<dbReference type="GO" id="GO:0005737">
    <property type="term" value="C:cytoplasm"/>
    <property type="evidence" value="ECO:0007669"/>
    <property type="project" value="TreeGrafter"/>
</dbReference>
<dbReference type="EMBL" id="JMSN01000051">
    <property type="protein sequence ID" value="KDN44519.1"/>
    <property type="molecule type" value="Genomic_DNA"/>
</dbReference>
<comment type="caution">
    <text evidence="10">The sequence shown here is derived from an EMBL/GenBank/DDBJ whole genome shotgun (WGS) entry which is preliminary data.</text>
</comment>
<evidence type="ECO:0000313" key="11">
    <source>
        <dbReference type="Proteomes" id="UP000027361"/>
    </source>
</evidence>
<feature type="compositionally biased region" description="Polar residues" evidence="8">
    <location>
        <begin position="10"/>
        <end position="19"/>
    </location>
</feature>
<feature type="region of interest" description="Disordered" evidence="8">
    <location>
        <begin position="119"/>
        <end position="157"/>
    </location>
</feature>
<feature type="domain" description="Tyrosine-protein phosphatase" evidence="9">
    <location>
        <begin position="354"/>
        <end position="506"/>
    </location>
</feature>
<keyword evidence="11" id="KW-1185">Reference proteome</keyword>
<evidence type="ECO:0000259" key="9">
    <source>
        <dbReference type="PROSITE" id="PS50054"/>
    </source>
</evidence>
<comment type="similarity">
    <text evidence="3">Belongs to the protein-tyrosine phosphatase family. Atypical dual-specificity phosphatase Siw14-like subfamily.</text>
</comment>
<dbReference type="GO" id="GO:0052840">
    <property type="term" value="F:inositol diphosphate tetrakisphosphate diphosphatase activity"/>
    <property type="evidence" value="ECO:0007669"/>
    <property type="project" value="TreeGrafter"/>
</dbReference>
<dbReference type="Pfam" id="PF03162">
    <property type="entry name" value="Y_phosphatase2"/>
    <property type="match status" value="1"/>
</dbReference>
<feature type="region of interest" description="Disordered" evidence="8">
    <location>
        <begin position="525"/>
        <end position="546"/>
    </location>
</feature>
<dbReference type="PRINTS" id="PR01911">
    <property type="entry name" value="PFDSPHPHTASE"/>
</dbReference>
<evidence type="ECO:0000256" key="1">
    <source>
        <dbReference type="ARBA" id="ARBA00012527"/>
    </source>
</evidence>
<dbReference type="CDD" id="cd14528">
    <property type="entry name" value="PFA-DSP_Siw14"/>
    <property type="match status" value="1"/>
</dbReference>
<feature type="compositionally biased region" description="Basic and acidic residues" evidence="8">
    <location>
        <begin position="227"/>
        <end position="242"/>
    </location>
</feature>
<dbReference type="OrthoDB" id="6375174at2759"/>
<dbReference type="Proteomes" id="UP000027361">
    <property type="component" value="Unassembled WGS sequence"/>
</dbReference>
<dbReference type="GeneID" id="25264593"/>